<dbReference type="Proteomes" id="UP000821845">
    <property type="component" value="Chromosome 1"/>
</dbReference>
<keyword evidence="2" id="KW-1185">Reference proteome</keyword>
<gene>
    <name evidence="1" type="ORF">HPB50_018920</name>
</gene>
<evidence type="ECO:0000313" key="2">
    <source>
        <dbReference type="Proteomes" id="UP000821845"/>
    </source>
</evidence>
<reference evidence="1" key="1">
    <citation type="submission" date="2020-05" db="EMBL/GenBank/DDBJ databases">
        <title>Large-scale comparative analyses of tick genomes elucidate their genetic diversity and vector capacities.</title>
        <authorList>
            <person name="Jia N."/>
            <person name="Wang J."/>
            <person name="Shi W."/>
            <person name="Du L."/>
            <person name="Sun Y."/>
            <person name="Zhan W."/>
            <person name="Jiang J."/>
            <person name="Wang Q."/>
            <person name="Zhang B."/>
            <person name="Ji P."/>
            <person name="Sakyi L.B."/>
            <person name="Cui X."/>
            <person name="Yuan T."/>
            <person name="Jiang B."/>
            <person name="Yang W."/>
            <person name="Lam T.T.-Y."/>
            <person name="Chang Q."/>
            <person name="Ding S."/>
            <person name="Wang X."/>
            <person name="Zhu J."/>
            <person name="Ruan X."/>
            <person name="Zhao L."/>
            <person name="Wei J."/>
            <person name="Que T."/>
            <person name="Du C."/>
            <person name="Cheng J."/>
            <person name="Dai P."/>
            <person name="Han X."/>
            <person name="Huang E."/>
            <person name="Gao Y."/>
            <person name="Liu J."/>
            <person name="Shao H."/>
            <person name="Ye R."/>
            <person name="Li L."/>
            <person name="Wei W."/>
            <person name="Wang X."/>
            <person name="Wang C."/>
            <person name="Yang T."/>
            <person name="Huo Q."/>
            <person name="Li W."/>
            <person name="Guo W."/>
            <person name="Chen H."/>
            <person name="Zhou L."/>
            <person name="Ni X."/>
            <person name="Tian J."/>
            <person name="Zhou Y."/>
            <person name="Sheng Y."/>
            <person name="Liu T."/>
            <person name="Pan Y."/>
            <person name="Xia L."/>
            <person name="Li J."/>
            <person name="Zhao F."/>
            <person name="Cao W."/>
        </authorList>
    </citation>
    <scope>NUCLEOTIDE SEQUENCE</scope>
    <source>
        <strain evidence="1">Hyas-2018</strain>
    </source>
</reference>
<comment type="caution">
    <text evidence="1">The sequence shown here is derived from an EMBL/GenBank/DDBJ whole genome shotgun (WGS) entry which is preliminary data.</text>
</comment>
<protein>
    <submittedName>
        <fullName evidence="1">Uncharacterized protein</fullName>
    </submittedName>
</protein>
<organism evidence="1 2">
    <name type="scientific">Hyalomma asiaticum</name>
    <name type="common">Tick</name>
    <dbReference type="NCBI Taxonomy" id="266040"/>
    <lineage>
        <taxon>Eukaryota</taxon>
        <taxon>Metazoa</taxon>
        <taxon>Ecdysozoa</taxon>
        <taxon>Arthropoda</taxon>
        <taxon>Chelicerata</taxon>
        <taxon>Arachnida</taxon>
        <taxon>Acari</taxon>
        <taxon>Parasitiformes</taxon>
        <taxon>Ixodida</taxon>
        <taxon>Ixodoidea</taxon>
        <taxon>Ixodidae</taxon>
        <taxon>Hyalomminae</taxon>
        <taxon>Hyalomma</taxon>
    </lineage>
</organism>
<name>A0ACB7TMQ4_HYAAI</name>
<dbReference type="EMBL" id="CM023481">
    <property type="protein sequence ID" value="KAH6947433.1"/>
    <property type="molecule type" value="Genomic_DNA"/>
</dbReference>
<evidence type="ECO:0000313" key="1">
    <source>
        <dbReference type="EMBL" id="KAH6947433.1"/>
    </source>
</evidence>
<proteinExistence type="predicted"/>
<sequence length="119" mass="13445">MRSLSSLSVKDVQDAVKIANSMQLGNFVASSHYINWWKQRFGTAMGRVTNKSQKTPEEFSEAASAFWSSVNSLRWHYGYILYNTANMHQTIVRIDNPANRTNNVIGKSTIWIANTGCAR</sequence>
<accession>A0ACB7TMQ4</accession>